<reference evidence="2" key="1">
    <citation type="submission" date="2019-08" db="EMBL/GenBank/DDBJ databases">
        <authorList>
            <person name="Kucharzyk K."/>
            <person name="Murdoch R.W."/>
            <person name="Higgins S."/>
            <person name="Loffler F."/>
        </authorList>
    </citation>
    <scope>NUCLEOTIDE SEQUENCE</scope>
</reference>
<keyword evidence="2" id="KW-0378">Hydrolase</keyword>
<dbReference type="SUPFAM" id="SSF52096">
    <property type="entry name" value="ClpP/crotonase"/>
    <property type="match status" value="1"/>
</dbReference>
<dbReference type="CDD" id="cd06558">
    <property type="entry name" value="crotonase-like"/>
    <property type="match status" value="1"/>
</dbReference>
<dbReference type="PANTHER" id="PTHR43802">
    <property type="entry name" value="ENOYL-COA HYDRATASE"/>
    <property type="match status" value="1"/>
</dbReference>
<dbReference type="EC" id="3.7.1.18" evidence="2"/>
<gene>
    <name evidence="2" type="primary">camK</name>
    <name evidence="2" type="ORF">SDC9_162541</name>
</gene>
<organism evidence="2">
    <name type="scientific">bioreactor metagenome</name>
    <dbReference type="NCBI Taxonomy" id="1076179"/>
    <lineage>
        <taxon>unclassified sequences</taxon>
        <taxon>metagenomes</taxon>
        <taxon>ecological metagenomes</taxon>
    </lineage>
</organism>
<dbReference type="EMBL" id="VSSQ01061920">
    <property type="protein sequence ID" value="MPN15212.1"/>
    <property type="molecule type" value="Genomic_DNA"/>
</dbReference>
<comment type="caution">
    <text evidence="2">The sequence shown here is derived from an EMBL/GenBank/DDBJ whole genome shotgun (WGS) entry which is preliminary data.</text>
</comment>
<evidence type="ECO:0000313" key="2">
    <source>
        <dbReference type="EMBL" id="MPN15212.1"/>
    </source>
</evidence>
<accession>A0A645FNQ6</accession>
<proteinExistence type="inferred from homology"/>
<comment type="similarity">
    <text evidence="1">Belongs to the enoyl-CoA hydratase/isomerase family.</text>
</comment>
<dbReference type="GO" id="GO:0016787">
    <property type="term" value="F:hydrolase activity"/>
    <property type="evidence" value="ECO:0007669"/>
    <property type="project" value="UniProtKB-KW"/>
</dbReference>
<dbReference type="Gene3D" id="3.90.226.10">
    <property type="entry name" value="2-enoyl-CoA Hydratase, Chain A, domain 1"/>
    <property type="match status" value="1"/>
</dbReference>
<dbReference type="Pfam" id="PF00378">
    <property type="entry name" value="ECH_1"/>
    <property type="match status" value="1"/>
</dbReference>
<dbReference type="InterPro" id="IPR029045">
    <property type="entry name" value="ClpP/crotonase-like_dom_sf"/>
</dbReference>
<protein>
    <submittedName>
        <fullName evidence="2">6-oxocamphor hydrolase</fullName>
        <ecNumber evidence="2">3.7.1.18</ecNumber>
    </submittedName>
</protein>
<dbReference type="PANTHER" id="PTHR43802:SF1">
    <property type="entry name" value="IP11341P-RELATED"/>
    <property type="match status" value="1"/>
</dbReference>
<sequence length="136" mass="15666">MTLCTDDVVFQDGHFSLGFVPGDGQLVTLQELIGAKRAAHMVYTGENIDAKTALAWGMINEVVAKDKLMARALELAEKIMKQTRATRCMTHHLLTRDWKRRLINDFQFHITQEGFASLIDRPQHDLNKLREKWEEE</sequence>
<evidence type="ECO:0000256" key="1">
    <source>
        <dbReference type="ARBA" id="ARBA00005254"/>
    </source>
</evidence>
<dbReference type="AlphaFoldDB" id="A0A645FNQ6"/>
<name>A0A645FNQ6_9ZZZZ</name>
<dbReference type="InterPro" id="IPR001753">
    <property type="entry name" value="Enoyl-CoA_hydra/iso"/>
</dbReference>